<dbReference type="PROSITE" id="PS00216">
    <property type="entry name" value="SUGAR_TRANSPORT_1"/>
    <property type="match status" value="1"/>
</dbReference>
<feature type="transmembrane region" description="Helical" evidence="5">
    <location>
        <begin position="37"/>
        <end position="68"/>
    </location>
</feature>
<keyword evidence="4 5" id="KW-0472">Membrane</keyword>
<evidence type="ECO:0000256" key="2">
    <source>
        <dbReference type="ARBA" id="ARBA00022692"/>
    </source>
</evidence>
<dbReference type="PANTHER" id="PTHR23528:SF1">
    <property type="entry name" value="MAJOR FACILITATOR SUPERFAMILY (MFS) PROFILE DOMAIN-CONTAINING PROTEIN"/>
    <property type="match status" value="1"/>
</dbReference>
<dbReference type="GO" id="GO:0016020">
    <property type="term" value="C:membrane"/>
    <property type="evidence" value="ECO:0007669"/>
    <property type="project" value="UniProtKB-SubCell"/>
</dbReference>
<dbReference type="EMBL" id="BARW01027893">
    <property type="protein sequence ID" value="GAJ06955.1"/>
    <property type="molecule type" value="Genomic_DNA"/>
</dbReference>
<reference evidence="7" key="1">
    <citation type="journal article" date="2014" name="Front. Microbiol.">
        <title>High frequency of phylogenetically diverse reductive dehalogenase-homologous genes in deep subseafloor sedimentary metagenomes.</title>
        <authorList>
            <person name="Kawai M."/>
            <person name="Futagami T."/>
            <person name="Toyoda A."/>
            <person name="Takaki Y."/>
            <person name="Nishi S."/>
            <person name="Hori S."/>
            <person name="Arai W."/>
            <person name="Tsubouchi T."/>
            <person name="Morono Y."/>
            <person name="Uchiyama I."/>
            <person name="Ito T."/>
            <person name="Fujiyama A."/>
            <person name="Inagaki F."/>
            <person name="Takami H."/>
        </authorList>
    </citation>
    <scope>NUCLEOTIDE SEQUENCE</scope>
    <source>
        <strain evidence="7">Expedition CK06-06</strain>
    </source>
</reference>
<accession>X1VHR6</accession>
<sequence>YLGLLTFTGLVVAMVVQPIAGAISDRSSFSWGRRRPYILIGTIAAILFLSGIGFAGSFAVICITYCLLQASCNTAQAPYQGFIPDLVPEGKRGIASGVKSLLEIVGGVALLWVISRFIDRYFAGEGISWLWLPLGILAIVLLGAMLATVLTVKERPGAIGSKLPLLPTLYKSFKIDVRANRNFIFFLVSRLLFFMGMATLQTFALYFLMDVVGMAHPAAVAADLLIVAGACMMAVVYPAGRLSDRVGRKPIIVSS</sequence>
<dbReference type="AlphaFoldDB" id="X1VHR6"/>
<dbReference type="InterPro" id="IPR005829">
    <property type="entry name" value="Sugar_transporter_CS"/>
</dbReference>
<dbReference type="PANTHER" id="PTHR23528">
    <property type="match status" value="1"/>
</dbReference>
<feature type="transmembrane region" description="Helical" evidence="5">
    <location>
        <begin position="183"/>
        <end position="208"/>
    </location>
</feature>
<feature type="transmembrane region" description="Helical" evidence="5">
    <location>
        <begin position="214"/>
        <end position="239"/>
    </location>
</feature>
<feature type="transmembrane region" description="Helical" evidence="5">
    <location>
        <begin position="101"/>
        <end position="118"/>
    </location>
</feature>
<dbReference type="Gene3D" id="1.20.1250.20">
    <property type="entry name" value="MFS general substrate transporter like domains"/>
    <property type="match status" value="2"/>
</dbReference>
<gene>
    <name evidence="7" type="ORF">S12H4_45158</name>
</gene>
<feature type="non-terminal residue" evidence="7">
    <location>
        <position position="255"/>
    </location>
</feature>
<evidence type="ECO:0000313" key="7">
    <source>
        <dbReference type="EMBL" id="GAJ06955.1"/>
    </source>
</evidence>
<feature type="non-terminal residue" evidence="7">
    <location>
        <position position="1"/>
    </location>
</feature>
<name>X1VHR6_9ZZZZ</name>
<evidence type="ECO:0000256" key="3">
    <source>
        <dbReference type="ARBA" id="ARBA00022989"/>
    </source>
</evidence>
<comment type="caution">
    <text evidence="7">The sequence shown here is derived from an EMBL/GenBank/DDBJ whole genome shotgun (WGS) entry which is preliminary data.</text>
</comment>
<evidence type="ECO:0000256" key="1">
    <source>
        <dbReference type="ARBA" id="ARBA00004141"/>
    </source>
</evidence>
<evidence type="ECO:0000259" key="6">
    <source>
        <dbReference type="PROSITE" id="PS50850"/>
    </source>
</evidence>
<dbReference type="GO" id="GO:0022857">
    <property type="term" value="F:transmembrane transporter activity"/>
    <property type="evidence" value="ECO:0007669"/>
    <property type="project" value="InterPro"/>
</dbReference>
<evidence type="ECO:0000256" key="5">
    <source>
        <dbReference type="SAM" id="Phobius"/>
    </source>
</evidence>
<dbReference type="PROSITE" id="PS50850">
    <property type="entry name" value="MFS"/>
    <property type="match status" value="1"/>
</dbReference>
<feature type="domain" description="Major facilitator superfamily (MFS) profile" evidence="6">
    <location>
        <begin position="1"/>
        <end position="255"/>
    </location>
</feature>
<keyword evidence="3 5" id="KW-1133">Transmembrane helix</keyword>
<dbReference type="InterPro" id="IPR036259">
    <property type="entry name" value="MFS_trans_sf"/>
</dbReference>
<protein>
    <recommendedName>
        <fullName evidence="6">Major facilitator superfamily (MFS) profile domain-containing protein</fullName>
    </recommendedName>
</protein>
<dbReference type="Pfam" id="PF13347">
    <property type="entry name" value="MFS_2"/>
    <property type="match status" value="1"/>
</dbReference>
<dbReference type="SUPFAM" id="SSF103473">
    <property type="entry name" value="MFS general substrate transporter"/>
    <property type="match status" value="1"/>
</dbReference>
<evidence type="ECO:0000256" key="4">
    <source>
        <dbReference type="ARBA" id="ARBA00023136"/>
    </source>
</evidence>
<comment type="subcellular location">
    <subcellularLocation>
        <location evidence="1">Membrane</location>
        <topology evidence="1">Multi-pass membrane protein</topology>
    </subcellularLocation>
</comment>
<feature type="transmembrane region" description="Helical" evidence="5">
    <location>
        <begin position="130"/>
        <end position="152"/>
    </location>
</feature>
<organism evidence="7">
    <name type="scientific">marine sediment metagenome</name>
    <dbReference type="NCBI Taxonomy" id="412755"/>
    <lineage>
        <taxon>unclassified sequences</taxon>
        <taxon>metagenomes</taxon>
        <taxon>ecological metagenomes</taxon>
    </lineage>
</organism>
<keyword evidence="2 5" id="KW-0812">Transmembrane</keyword>
<dbReference type="InterPro" id="IPR020846">
    <property type="entry name" value="MFS_dom"/>
</dbReference>
<proteinExistence type="predicted"/>